<evidence type="ECO:0000256" key="1">
    <source>
        <dbReference type="SAM" id="MobiDB-lite"/>
    </source>
</evidence>
<gene>
    <name evidence="3" type="ORF">XAT740_LOCUS31107</name>
</gene>
<dbReference type="Pfam" id="PF01841">
    <property type="entry name" value="Transglut_core"/>
    <property type="match status" value="1"/>
</dbReference>
<dbReference type="InterPro" id="IPR002931">
    <property type="entry name" value="Transglutaminase-like"/>
</dbReference>
<reference evidence="3" key="1">
    <citation type="submission" date="2021-02" db="EMBL/GenBank/DDBJ databases">
        <authorList>
            <person name="Nowell W R."/>
        </authorList>
    </citation>
    <scope>NUCLEOTIDE SEQUENCE</scope>
</reference>
<dbReference type="Pfam" id="PF23265">
    <property type="entry name" value="Ig-like_KY"/>
    <property type="match status" value="3"/>
</dbReference>
<evidence type="ECO:0000259" key="2">
    <source>
        <dbReference type="SMART" id="SM00460"/>
    </source>
</evidence>
<dbReference type="SMART" id="SM00460">
    <property type="entry name" value="TGc"/>
    <property type="match status" value="1"/>
</dbReference>
<sequence length="1082" mass="124136">MGCRICRDEKPIDIIKPYDKEPRSAHIIPEPDYKAPSDHSHSKPEPQIHQPTKDTPDDNTKEKLPSSAEKFIDIVPADLDAFNQIFIQQRQEAVNRTSYRSAIERWNPTSLSHLIDILKTFSEGKSIIDRHWFIFYWIASNIQYDTVSYFTKNYQDQTPEGVFRTRKGVCAGYANMYKYLCDHLKMPCEVVSGYSKGYGFDDQEGAPSEVNHAWNVVEIYNHWYLVESTWGAGYLNDKKEFVQRLEAYYFLARPNEMIYHHLPRKEEERWQLLEKPISMAQYLSMPKLRPLYFQLNMELISPCNLAHVDLLAERSYAVVLIKTPADVHLLAHLEMNGKKVEGGYQIIFDRLKQMHRCYFAPANVGKHKIVVLGKRGDDKNESYHSAMDLILDVKQMPAKCVSFPKIWETFTDLGLEIMSPQDTHLIKLVNGVAFAQILIKAPENVKLLGKLTDETGKVLNSGAQVYFSREEKIWKCNFAPDRSGLFEAAIMAKEKNDTGSYWSAVSFKIDAKQIPSPNMSYPRTWKLFHNLGMKLVSPMGTHLINMNSGEKFTQIVIRTPSDVKLMGELVDSDGQSVTCGNRVYYDRQKDYWRCRFAPNKSGIFSASIFAKKTSDPGNFQSAILFKICANQIPLPPFSFPKTWQLYYDFNLKILSPVSRGIIVVTDDKPTVEVRLQGPADVALVGRLENDRKEVILRGHTIHYDSESDVWCCTFVPNRSGTFQGFICAKKKSDSGNFFAAASYIIDARQLSSAGNPLDTKQIFYDFKLEVIYPEGGSKIVLPDNRSFVEVRLKTPSDVVLMGSLTNDQNQKISGGHEVYYDRRHDIWCCRFAPNKNGLFHATILAKKTSDDSLFYEALAYHIEANHIAAPALSFPQTWQVFYDFDLKIKSPRSRATAIWCDDSPYSEVLIRAPDDVRMSCSIQYKHQKVENGALVQYDYERNVWQLLFAPERTGEHELMIYARNINSDDKKSKSVAMFPLHVTHLQQRIKFPTIYPEFLTYKCRIYSPLNGQLTRGSVVDFHCYLPEAVLATMTNNSRMLREENVVNCNFQRTLTVGSDEVTICAKYGRNPHYTVLIKYIVE</sequence>
<dbReference type="PANTHER" id="PTHR46333:SF2">
    <property type="entry name" value="CYTOKINESIS PROTEIN 3"/>
    <property type="match status" value="1"/>
</dbReference>
<name>A0A815GRM0_ADIRI</name>
<proteinExistence type="predicted"/>
<accession>A0A815GRM0</accession>
<evidence type="ECO:0000313" key="3">
    <source>
        <dbReference type="EMBL" id="CAF1343889.1"/>
    </source>
</evidence>
<feature type="domain" description="Transglutaminase-like" evidence="2">
    <location>
        <begin position="162"/>
        <end position="230"/>
    </location>
</feature>
<evidence type="ECO:0000313" key="4">
    <source>
        <dbReference type="Proteomes" id="UP000663828"/>
    </source>
</evidence>
<dbReference type="AlphaFoldDB" id="A0A815GRM0"/>
<dbReference type="InterPro" id="IPR052557">
    <property type="entry name" value="CAP/Cytokinesis_protein"/>
</dbReference>
<dbReference type="InterPro" id="IPR038765">
    <property type="entry name" value="Papain-like_cys_pep_sf"/>
</dbReference>
<dbReference type="Proteomes" id="UP000663828">
    <property type="component" value="Unassembled WGS sequence"/>
</dbReference>
<dbReference type="Gene3D" id="3.10.620.30">
    <property type="match status" value="1"/>
</dbReference>
<protein>
    <recommendedName>
        <fullName evidence="2">Transglutaminase-like domain-containing protein</fullName>
    </recommendedName>
</protein>
<dbReference type="InterPro" id="IPR056564">
    <property type="entry name" value="Ig-like_KY"/>
</dbReference>
<dbReference type="SUPFAM" id="SSF54001">
    <property type="entry name" value="Cysteine proteinases"/>
    <property type="match status" value="1"/>
</dbReference>
<dbReference type="EMBL" id="CAJNOR010002812">
    <property type="protein sequence ID" value="CAF1343889.1"/>
    <property type="molecule type" value="Genomic_DNA"/>
</dbReference>
<feature type="region of interest" description="Disordered" evidence="1">
    <location>
        <begin position="16"/>
        <end position="64"/>
    </location>
</feature>
<dbReference type="GO" id="GO:0005737">
    <property type="term" value="C:cytoplasm"/>
    <property type="evidence" value="ECO:0007669"/>
    <property type="project" value="TreeGrafter"/>
</dbReference>
<dbReference type="PANTHER" id="PTHR46333">
    <property type="entry name" value="CYTOKINESIS PROTEIN 3"/>
    <property type="match status" value="1"/>
</dbReference>
<comment type="caution">
    <text evidence="3">The sequence shown here is derived from an EMBL/GenBank/DDBJ whole genome shotgun (WGS) entry which is preliminary data.</text>
</comment>
<keyword evidence="4" id="KW-1185">Reference proteome</keyword>
<organism evidence="3 4">
    <name type="scientific">Adineta ricciae</name>
    <name type="common">Rotifer</name>
    <dbReference type="NCBI Taxonomy" id="249248"/>
    <lineage>
        <taxon>Eukaryota</taxon>
        <taxon>Metazoa</taxon>
        <taxon>Spiralia</taxon>
        <taxon>Gnathifera</taxon>
        <taxon>Rotifera</taxon>
        <taxon>Eurotatoria</taxon>
        <taxon>Bdelloidea</taxon>
        <taxon>Adinetida</taxon>
        <taxon>Adinetidae</taxon>
        <taxon>Adineta</taxon>
    </lineage>
</organism>